<feature type="region of interest" description="Disordered" evidence="1">
    <location>
        <begin position="32"/>
        <end position="93"/>
    </location>
</feature>
<feature type="compositionally biased region" description="Polar residues" evidence="1">
    <location>
        <begin position="82"/>
        <end position="93"/>
    </location>
</feature>
<sequence>MEHGPGDLTKAQQRQVLDLLGSELRAAWRAAVTPEADDDGPPEEAAERAAARRAALAAHLEDRRAALEHHSEEAPAEAVGSEESQNLDETVTS</sequence>
<evidence type="ECO:0000313" key="2">
    <source>
        <dbReference type="EMBL" id="GAA1996852.1"/>
    </source>
</evidence>
<feature type="compositionally biased region" description="Acidic residues" evidence="1">
    <location>
        <begin position="35"/>
        <end position="44"/>
    </location>
</feature>
<name>A0ABN2T1Z9_9ACTN</name>
<reference evidence="2 3" key="1">
    <citation type="journal article" date="2019" name="Int. J. Syst. Evol. Microbiol.">
        <title>The Global Catalogue of Microorganisms (GCM) 10K type strain sequencing project: providing services to taxonomists for standard genome sequencing and annotation.</title>
        <authorList>
            <consortium name="The Broad Institute Genomics Platform"/>
            <consortium name="The Broad Institute Genome Sequencing Center for Infectious Disease"/>
            <person name="Wu L."/>
            <person name="Ma J."/>
        </authorList>
    </citation>
    <scope>NUCLEOTIDE SEQUENCE [LARGE SCALE GENOMIC DNA]</scope>
    <source>
        <strain evidence="2 3">JCM 16013</strain>
    </source>
</reference>
<evidence type="ECO:0000313" key="3">
    <source>
        <dbReference type="Proteomes" id="UP001499854"/>
    </source>
</evidence>
<dbReference type="EMBL" id="BAAAQM010000058">
    <property type="protein sequence ID" value="GAA1996852.1"/>
    <property type="molecule type" value="Genomic_DNA"/>
</dbReference>
<proteinExistence type="predicted"/>
<dbReference type="RefSeq" id="WP_344661704.1">
    <property type="nucleotide sequence ID" value="NZ_BAAAQM010000058.1"/>
</dbReference>
<dbReference type="Proteomes" id="UP001499854">
    <property type="component" value="Unassembled WGS sequence"/>
</dbReference>
<evidence type="ECO:0000256" key="1">
    <source>
        <dbReference type="SAM" id="MobiDB-lite"/>
    </source>
</evidence>
<accession>A0ABN2T1Z9</accession>
<feature type="compositionally biased region" description="Basic and acidic residues" evidence="1">
    <location>
        <begin position="59"/>
        <end position="73"/>
    </location>
</feature>
<gene>
    <name evidence="2" type="ORF">GCM10009838_72550</name>
</gene>
<protein>
    <submittedName>
        <fullName evidence="2">Uncharacterized protein</fullName>
    </submittedName>
</protein>
<comment type="caution">
    <text evidence="2">The sequence shown here is derived from an EMBL/GenBank/DDBJ whole genome shotgun (WGS) entry which is preliminary data.</text>
</comment>
<keyword evidence="3" id="KW-1185">Reference proteome</keyword>
<organism evidence="2 3">
    <name type="scientific">Catenulispora subtropica</name>
    <dbReference type="NCBI Taxonomy" id="450798"/>
    <lineage>
        <taxon>Bacteria</taxon>
        <taxon>Bacillati</taxon>
        <taxon>Actinomycetota</taxon>
        <taxon>Actinomycetes</taxon>
        <taxon>Catenulisporales</taxon>
        <taxon>Catenulisporaceae</taxon>
        <taxon>Catenulispora</taxon>
    </lineage>
</organism>